<sequence length="121" mass="12815">MTKLLNRMTDEVQAVGRIAFGAADRRGKIVAAVGDGERLRYTVNGGPREAFDDAGLRTLTAEFVRFALDSDLSCLALEVEGVDALSPQASEAAAEGALAGACAFTKYRTQGAARANWPPLR</sequence>
<gene>
    <name evidence="1" type="ORF">SY1_01720</name>
</gene>
<organism evidence="1 2">
    <name type="scientific">Fretibacterium fastidiosum</name>
    <dbReference type="NCBI Taxonomy" id="651822"/>
    <lineage>
        <taxon>Bacteria</taxon>
        <taxon>Thermotogati</taxon>
        <taxon>Synergistota</taxon>
        <taxon>Synergistia</taxon>
        <taxon>Synergistales</taxon>
        <taxon>Aminobacteriaceae</taxon>
        <taxon>Fretibacterium</taxon>
    </lineage>
</organism>
<protein>
    <submittedName>
        <fullName evidence="1">Uncharacterized protein</fullName>
    </submittedName>
</protein>
<evidence type="ECO:0000313" key="1">
    <source>
        <dbReference type="EMBL" id="CBL27717.1"/>
    </source>
</evidence>
<proteinExistence type="predicted"/>
<evidence type="ECO:0000313" key="2">
    <source>
        <dbReference type="Proteomes" id="UP000008957"/>
    </source>
</evidence>
<reference evidence="2" key="1">
    <citation type="submission" date="2010-03" db="EMBL/GenBank/DDBJ databases">
        <title>The genome sequence of Synergistetes sp. SGP1.</title>
        <authorList>
            <consortium name="metaHIT consortium -- http://www.metahit.eu/"/>
            <person name="Pajon A."/>
            <person name="Turner K."/>
            <person name="Parkhill J."/>
            <person name="Wade W."/>
            <person name="Vartoukian S."/>
        </authorList>
    </citation>
    <scope>NUCLEOTIDE SEQUENCE [LARGE SCALE GENOMIC DNA]</scope>
    <source>
        <strain evidence="2">SGP1</strain>
    </source>
</reference>
<reference evidence="1 2" key="2">
    <citation type="submission" date="2010-03" db="EMBL/GenBank/DDBJ databases">
        <authorList>
            <person name="Pajon A."/>
        </authorList>
    </citation>
    <scope>NUCLEOTIDE SEQUENCE [LARGE SCALE GENOMIC DNA]</scope>
    <source>
        <strain evidence="1 2">SGP1</strain>
    </source>
</reference>
<accession>A0AB94IVD9</accession>
<dbReference type="Proteomes" id="UP000008957">
    <property type="component" value="Chromosome"/>
</dbReference>
<dbReference type="RefSeq" id="WP_015555864.1">
    <property type="nucleotide sequence ID" value="NC_021038.1"/>
</dbReference>
<dbReference type="KEGG" id="sbr:SY1_01720"/>
<name>A0AB94IVD9_9BACT</name>
<dbReference type="AlphaFoldDB" id="A0AB94IVD9"/>
<dbReference type="EMBL" id="FP929056">
    <property type="protein sequence ID" value="CBL27717.1"/>
    <property type="molecule type" value="Genomic_DNA"/>
</dbReference>
<keyword evidence="2" id="KW-1185">Reference proteome</keyword>